<feature type="compositionally biased region" description="Low complexity" evidence="1">
    <location>
        <begin position="14"/>
        <end position="23"/>
    </location>
</feature>
<dbReference type="AlphaFoldDB" id="A0A8B8FVB6"/>
<feature type="region of interest" description="Disordered" evidence="1">
    <location>
        <begin position="1"/>
        <end position="56"/>
    </location>
</feature>
<proteinExistence type="predicted"/>
<dbReference type="GeneID" id="112686730"/>
<dbReference type="RefSeq" id="XP_025414924.1">
    <property type="nucleotide sequence ID" value="XM_025559139.1"/>
</dbReference>
<name>A0A8B8FVB6_9HEMI</name>
<keyword evidence="2" id="KW-1185">Reference proteome</keyword>
<sequence length="112" mass="12511">MDRFITRTSTLIESSPSTSGTSKQSKDSPSTSGTLKMSGNSPSTARPSKQSKDLNVKQYDWVRNPFTSLVQTDDCELQQEAVELKNDRTLQLKFKEMSLNSFWGDVVLSDRG</sequence>
<gene>
    <name evidence="3" type="primary">LOC112686730</name>
</gene>
<reference evidence="3" key="1">
    <citation type="submission" date="2025-08" db="UniProtKB">
        <authorList>
            <consortium name="RefSeq"/>
        </authorList>
    </citation>
    <scope>IDENTIFICATION</scope>
    <source>
        <tissue evidence="3">Whole body</tissue>
    </source>
</reference>
<evidence type="ECO:0000313" key="2">
    <source>
        <dbReference type="Proteomes" id="UP000694846"/>
    </source>
</evidence>
<accession>A0A8B8FVB6</accession>
<evidence type="ECO:0000313" key="3">
    <source>
        <dbReference type="RefSeq" id="XP_025414924.1"/>
    </source>
</evidence>
<organism evidence="2 3">
    <name type="scientific">Sipha flava</name>
    <name type="common">yellow sugarcane aphid</name>
    <dbReference type="NCBI Taxonomy" id="143950"/>
    <lineage>
        <taxon>Eukaryota</taxon>
        <taxon>Metazoa</taxon>
        <taxon>Ecdysozoa</taxon>
        <taxon>Arthropoda</taxon>
        <taxon>Hexapoda</taxon>
        <taxon>Insecta</taxon>
        <taxon>Pterygota</taxon>
        <taxon>Neoptera</taxon>
        <taxon>Paraneoptera</taxon>
        <taxon>Hemiptera</taxon>
        <taxon>Sternorrhyncha</taxon>
        <taxon>Aphidomorpha</taxon>
        <taxon>Aphidoidea</taxon>
        <taxon>Aphididae</taxon>
        <taxon>Sipha</taxon>
    </lineage>
</organism>
<feature type="compositionally biased region" description="Polar residues" evidence="1">
    <location>
        <begin position="1"/>
        <end position="13"/>
    </location>
</feature>
<evidence type="ECO:0000256" key="1">
    <source>
        <dbReference type="SAM" id="MobiDB-lite"/>
    </source>
</evidence>
<protein>
    <submittedName>
        <fullName evidence="3">Uncharacterized protein LOC112686730</fullName>
    </submittedName>
</protein>
<feature type="compositionally biased region" description="Polar residues" evidence="1">
    <location>
        <begin position="27"/>
        <end position="48"/>
    </location>
</feature>
<dbReference type="Proteomes" id="UP000694846">
    <property type="component" value="Unplaced"/>
</dbReference>